<organism evidence="2 3">
    <name type="scientific">Edaphobacter acidisoli</name>
    <dbReference type="NCBI Taxonomy" id="2040573"/>
    <lineage>
        <taxon>Bacteria</taxon>
        <taxon>Pseudomonadati</taxon>
        <taxon>Acidobacteriota</taxon>
        <taxon>Terriglobia</taxon>
        <taxon>Terriglobales</taxon>
        <taxon>Acidobacteriaceae</taxon>
        <taxon>Edaphobacter</taxon>
    </lineage>
</organism>
<protein>
    <submittedName>
        <fullName evidence="2">Uncharacterized protein</fullName>
    </submittedName>
</protein>
<dbReference type="Proteomes" id="UP000648801">
    <property type="component" value="Unassembled WGS sequence"/>
</dbReference>
<sequence>MLQTTNLEVVSKRVFQIVATVVLLAAALTPLMECFDHWDKAGPPVNDTEIHLTAWFVGVGVVLTLAKVMQRAVKIVATRVQHPEAFVVWPMLHAFDSAHVEPTGSPPPIPLRI</sequence>
<reference evidence="2" key="2">
    <citation type="submission" date="2020-09" db="EMBL/GenBank/DDBJ databases">
        <authorList>
            <person name="Sun Q."/>
            <person name="Zhou Y."/>
        </authorList>
    </citation>
    <scope>NUCLEOTIDE SEQUENCE</scope>
    <source>
        <strain evidence="2">CGMCC 1.15447</strain>
    </source>
</reference>
<evidence type="ECO:0000313" key="3">
    <source>
        <dbReference type="Proteomes" id="UP000648801"/>
    </source>
</evidence>
<feature type="transmembrane region" description="Helical" evidence="1">
    <location>
        <begin position="52"/>
        <end position="69"/>
    </location>
</feature>
<name>A0A916VZM7_9BACT</name>
<gene>
    <name evidence="2" type="ORF">GCM10011507_03270</name>
</gene>
<accession>A0A916VZM7</accession>
<dbReference type="EMBL" id="BMJB01000001">
    <property type="protein sequence ID" value="GGA55360.1"/>
    <property type="molecule type" value="Genomic_DNA"/>
</dbReference>
<keyword evidence="1" id="KW-0472">Membrane</keyword>
<evidence type="ECO:0000256" key="1">
    <source>
        <dbReference type="SAM" id="Phobius"/>
    </source>
</evidence>
<proteinExistence type="predicted"/>
<feature type="transmembrane region" description="Helical" evidence="1">
    <location>
        <begin position="14"/>
        <end position="32"/>
    </location>
</feature>
<evidence type="ECO:0000313" key="2">
    <source>
        <dbReference type="EMBL" id="GGA55360.1"/>
    </source>
</evidence>
<keyword evidence="1" id="KW-1133">Transmembrane helix</keyword>
<comment type="caution">
    <text evidence="2">The sequence shown here is derived from an EMBL/GenBank/DDBJ whole genome shotgun (WGS) entry which is preliminary data.</text>
</comment>
<reference evidence="2" key="1">
    <citation type="journal article" date="2014" name="Int. J. Syst. Evol. Microbiol.">
        <title>Complete genome sequence of Corynebacterium casei LMG S-19264T (=DSM 44701T), isolated from a smear-ripened cheese.</title>
        <authorList>
            <consortium name="US DOE Joint Genome Institute (JGI-PGF)"/>
            <person name="Walter F."/>
            <person name="Albersmeier A."/>
            <person name="Kalinowski J."/>
            <person name="Ruckert C."/>
        </authorList>
    </citation>
    <scope>NUCLEOTIDE SEQUENCE</scope>
    <source>
        <strain evidence="2">CGMCC 1.15447</strain>
    </source>
</reference>
<keyword evidence="3" id="KW-1185">Reference proteome</keyword>
<dbReference type="AlphaFoldDB" id="A0A916VZM7"/>
<keyword evidence="1" id="KW-0812">Transmembrane</keyword>